<accession>A0A939EIC8</accession>
<dbReference type="EMBL" id="JAEKJZ010000005">
    <property type="protein sequence ID" value="MBN9672818.1"/>
    <property type="molecule type" value="Genomic_DNA"/>
</dbReference>
<name>A0A939EIC8_9HYPH</name>
<sequence length="119" mass="12811">MSANSKLARDLVSLWFQAPMVIALRCQAMAAASLKGQPQDVTEINRMVLEKAAAALETATAVNTALARQGLSAVRQMSLGQKPRASTRKGISLGAETVGPYAKRVRSNSRRLSRKKTKT</sequence>
<gene>
    <name evidence="2" type="ORF">JF539_20860</name>
</gene>
<dbReference type="AlphaFoldDB" id="A0A939EIC8"/>
<evidence type="ECO:0000313" key="2">
    <source>
        <dbReference type="EMBL" id="MBN9672818.1"/>
    </source>
</evidence>
<evidence type="ECO:0000256" key="1">
    <source>
        <dbReference type="SAM" id="MobiDB-lite"/>
    </source>
</evidence>
<comment type="caution">
    <text evidence="2">The sequence shown here is derived from an EMBL/GenBank/DDBJ whole genome shotgun (WGS) entry which is preliminary data.</text>
</comment>
<protein>
    <submittedName>
        <fullName evidence="2">Uncharacterized protein</fullName>
    </submittedName>
</protein>
<dbReference type="Proteomes" id="UP000664096">
    <property type="component" value="Unassembled WGS sequence"/>
</dbReference>
<organism evidence="2 3">
    <name type="scientific">Roseibium aggregatum</name>
    <dbReference type="NCBI Taxonomy" id="187304"/>
    <lineage>
        <taxon>Bacteria</taxon>
        <taxon>Pseudomonadati</taxon>
        <taxon>Pseudomonadota</taxon>
        <taxon>Alphaproteobacteria</taxon>
        <taxon>Hyphomicrobiales</taxon>
        <taxon>Stappiaceae</taxon>
        <taxon>Roseibium</taxon>
    </lineage>
</organism>
<evidence type="ECO:0000313" key="3">
    <source>
        <dbReference type="Proteomes" id="UP000664096"/>
    </source>
</evidence>
<reference evidence="2" key="1">
    <citation type="submission" date="2020-12" db="EMBL/GenBank/DDBJ databases">
        <title>Oil enriched cultivation method for isolating marine PHA-producing bacteria.</title>
        <authorList>
            <person name="Zheng W."/>
            <person name="Yu S."/>
            <person name="Huang Y."/>
        </authorList>
    </citation>
    <scope>NUCLEOTIDE SEQUENCE</scope>
    <source>
        <strain evidence="2">SY-2-12</strain>
    </source>
</reference>
<proteinExistence type="predicted"/>
<feature type="region of interest" description="Disordered" evidence="1">
    <location>
        <begin position="78"/>
        <end position="98"/>
    </location>
</feature>
<dbReference type="RefSeq" id="WP_207142669.1">
    <property type="nucleotide sequence ID" value="NZ_JAEKJZ010000005.1"/>
</dbReference>